<dbReference type="Proteomes" id="UP000002748">
    <property type="component" value="Unassembled WGS sequence"/>
</dbReference>
<dbReference type="GeneID" id="25987400"/>
<feature type="compositionally biased region" description="Polar residues" evidence="1">
    <location>
        <begin position="57"/>
        <end position="67"/>
    </location>
</feature>
<name>J5QGM9_TRIAS</name>
<proteinExistence type="predicted"/>
<feature type="region of interest" description="Disordered" evidence="1">
    <location>
        <begin position="52"/>
        <end position="114"/>
    </location>
</feature>
<feature type="region of interest" description="Disordered" evidence="1">
    <location>
        <begin position="1"/>
        <end position="25"/>
    </location>
</feature>
<protein>
    <submittedName>
        <fullName evidence="2">Uncharacterized protein</fullName>
    </submittedName>
</protein>
<feature type="compositionally biased region" description="Polar residues" evidence="1">
    <location>
        <begin position="78"/>
        <end position="90"/>
    </location>
</feature>
<dbReference type="RefSeq" id="XP_014177787.1">
    <property type="nucleotide sequence ID" value="XM_014322312.1"/>
</dbReference>
<dbReference type="EMBL" id="ALBS01000258">
    <property type="protein sequence ID" value="EJT47258.1"/>
    <property type="molecule type" value="Genomic_DNA"/>
</dbReference>
<evidence type="ECO:0000313" key="2">
    <source>
        <dbReference type="EMBL" id="EJT47258.1"/>
    </source>
</evidence>
<dbReference type="KEGG" id="tasa:A1Q1_03887"/>
<evidence type="ECO:0000313" key="3">
    <source>
        <dbReference type="Proteomes" id="UP000002748"/>
    </source>
</evidence>
<sequence length="125" mass="13066">MPVKLGDNQRAHDINPAKPSVGRGLVPAVPAVPAVRTGHNLSDVRHATVPISGVRMNPSSPSSNRAGSTLWPRALATRPSTLDAATSRPSPQVPIPSMLTPGTRDAHSVSRDRSENILVMSGIGN</sequence>
<dbReference type="VEuPathDB" id="FungiDB:A1Q1_03887"/>
<feature type="compositionally biased region" description="Basic and acidic residues" evidence="1">
    <location>
        <begin position="104"/>
        <end position="114"/>
    </location>
</feature>
<gene>
    <name evidence="2" type="ORF">A1Q1_03887</name>
</gene>
<organism evidence="2 3">
    <name type="scientific">Trichosporon asahii var. asahii (strain ATCC 90039 / CBS 2479 / JCM 2466 / KCTC 7840 / NBRC 103889/ NCYC 2677 / UAMH 7654)</name>
    <name type="common">Yeast</name>
    <dbReference type="NCBI Taxonomy" id="1186058"/>
    <lineage>
        <taxon>Eukaryota</taxon>
        <taxon>Fungi</taxon>
        <taxon>Dikarya</taxon>
        <taxon>Basidiomycota</taxon>
        <taxon>Agaricomycotina</taxon>
        <taxon>Tremellomycetes</taxon>
        <taxon>Trichosporonales</taxon>
        <taxon>Trichosporonaceae</taxon>
        <taxon>Trichosporon</taxon>
    </lineage>
</organism>
<dbReference type="AlphaFoldDB" id="J5QGM9"/>
<comment type="caution">
    <text evidence="2">The sequence shown here is derived from an EMBL/GenBank/DDBJ whole genome shotgun (WGS) entry which is preliminary data.</text>
</comment>
<reference evidence="2 3" key="1">
    <citation type="journal article" date="2012" name="Eukaryot. Cell">
        <title>Draft genome sequence of CBS 2479, the standard type strain of Trichosporon asahii.</title>
        <authorList>
            <person name="Yang R.Y."/>
            <person name="Li H.T."/>
            <person name="Zhu H."/>
            <person name="Zhou G.P."/>
            <person name="Wang M."/>
            <person name="Wang L."/>
        </authorList>
    </citation>
    <scope>NUCLEOTIDE SEQUENCE [LARGE SCALE GENOMIC DNA]</scope>
    <source>
        <strain evidence="3">ATCC 90039 / CBS 2479 / JCM 2466 / KCTC 7840 / NCYC 2677 / UAMH 7654</strain>
    </source>
</reference>
<evidence type="ECO:0000256" key="1">
    <source>
        <dbReference type="SAM" id="MobiDB-lite"/>
    </source>
</evidence>
<accession>J5QGM9</accession>
<dbReference type="HOGENOM" id="CLU_1994224_0_0_1"/>